<dbReference type="EMBL" id="CP013355">
    <property type="protein sequence ID" value="AMC11247.1"/>
    <property type="molecule type" value="Genomic_DNA"/>
</dbReference>
<organism evidence="2 3">
    <name type="scientific">Lutibacter profundi</name>
    <dbReference type="NCBI Taxonomy" id="1622118"/>
    <lineage>
        <taxon>Bacteria</taxon>
        <taxon>Pseudomonadati</taxon>
        <taxon>Bacteroidota</taxon>
        <taxon>Flavobacteriia</taxon>
        <taxon>Flavobacteriales</taxon>
        <taxon>Flavobacteriaceae</taxon>
        <taxon>Lutibacter</taxon>
    </lineage>
</organism>
<dbReference type="RefSeq" id="WP_068208579.1">
    <property type="nucleotide sequence ID" value="NZ_CP013355.1"/>
</dbReference>
<feature type="transmembrane region" description="Helical" evidence="1">
    <location>
        <begin position="168"/>
        <end position="189"/>
    </location>
</feature>
<evidence type="ECO:0000313" key="2">
    <source>
        <dbReference type="EMBL" id="AMC11247.1"/>
    </source>
</evidence>
<feature type="transmembrane region" description="Helical" evidence="1">
    <location>
        <begin position="201"/>
        <end position="221"/>
    </location>
</feature>
<feature type="transmembrane region" description="Helical" evidence="1">
    <location>
        <begin position="106"/>
        <end position="127"/>
    </location>
</feature>
<name>A0A109RNN1_9FLAO</name>
<dbReference type="OrthoDB" id="1188278at2"/>
<reference evidence="2 3" key="2">
    <citation type="journal article" date="2016" name="Int. J. Syst. Evol. Microbiol.">
        <title>Lutibacter profundi sp. nov., isolated from a deep-sea hydrothermal system on the Arctic Mid-Ocean Ridge and emended description of the genus Lutibacter.</title>
        <authorList>
            <person name="Le Moine Bauer S."/>
            <person name="Roalkvam I."/>
            <person name="Steen I.H."/>
            <person name="Dahle H."/>
        </authorList>
    </citation>
    <scope>NUCLEOTIDE SEQUENCE [LARGE SCALE GENOMIC DNA]</scope>
    <source>
        <strain evidence="2 3">LP1</strain>
    </source>
</reference>
<proteinExistence type="predicted"/>
<protein>
    <submittedName>
        <fullName evidence="2">Uncharacterized protein</fullName>
    </submittedName>
</protein>
<keyword evidence="1" id="KW-0812">Transmembrane</keyword>
<dbReference type="STRING" id="1622118.Lupro_08260"/>
<dbReference type="Proteomes" id="UP000059672">
    <property type="component" value="Chromosome"/>
</dbReference>
<keyword evidence="3" id="KW-1185">Reference proteome</keyword>
<feature type="transmembrane region" description="Helical" evidence="1">
    <location>
        <begin position="139"/>
        <end position="156"/>
    </location>
</feature>
<dbReference type="KEGG" id="lut:Lupro_08260"/>
<dbReference type="AlphaFoldDB" id="A0A109RNN1"/>
<gene>
    <name evidence="2" type="ORF">Lupro_08260</name>
</gene>
<keyword evidence="1" id="KW-1133">Transmembrane helix</keyword>
<accession>A0A109RNN1</accession>
<evidence type="ECO:0000313" key="3">
    <source>
        <dbReference type="Proteomes" id="UP000059672"/>
    </source>
</evidence>
<sequence>MKLTKEQITYIDDYLKHHKVKYWDIRIELLDHIVSTIEEKMEQGISFDDAMIEVHKSFGNSMKMLWNTGVEYSIFANGLGFKNLVQTKKKQMNKKYRNLYFKEIFNFLKSFRNSTILGIIFYLNYLLFQNVEYVRFKRINIIVFLIPIIFFVIYSIRNFTIKNKSIHLEYALFYYTFSFSILNMFLQISNPDGLFNVSKEFQIIVVAIIAPLNLVFSYCGLKLYKRTYEKYSKIFKQLQSL</sequence>
<keyword evidence="1" id="KW-0472">Membrane</keyword>
<reference evidence="3" key="1">
    <citation type="submission" date="2015-12" db="EMBL/GenBank/DDBJ databases">
        <title>Complete genome sequence of Lutibacter profundus strain LP1.</title>
        <authorList>
            <person name="Wissuwa J."/>
            <person name="Le Moine Bauer S."/>
            <person name="Stokke R."/>
            <person name="Dahle H."/>
            <person name="Steen I.H."/>
        </authorList>
    </citation>
    <scope>NUCLEOTIDE SEQUENCE [LARGE SCALE GENOMIC DNA]</scope>
    <source>
        <strain evidence="3">LP1</strain>
    </source>
</reference>
<evidence type="ECO:0000256" key="1">
    <source>
        <dbReference type="SAM" id="Phobius"/>
    </source>
</evidence>